<organism evidence="2 3">
    <name type="scientific">Vitis vinifera</name>
    <name type="common">Grape</name>
    <dbReference type="NCBI Taxonomy" id="29760"/>
    <lineage>
        <taxon>Eukaryota</taxon>
        <taxon>Viridiplantae</taxon>
        <taxon>Streptophyta</taxon>
        <taxon>Embryophyta</taxon>
        <taxon>Tracheophyta</taxon>
        <taxon>Spermatophyta</taxon>
        <taxon>Magnoliopsida</taxon>
        <taxon>eudicotyledons</taxon>
        <taxon>Gunneridae</taxon>
        <taxon>Pentapetalae</taxon>
        <taxon>rosids</taxon>
        <taxon>Vitales</taxon>
        <taxon>Vitaceae</taxon>
        <taxon>Viteae</taxon>
        <taxon>Vitis</taxon>
    </lineage>
</organism>
<dbReference type="EMBL" id="CP126661">
    <property type="protein sequence ID" value="WKA04040.1"/>
    <property type="molecule type" value="Genomic_DNA"/>
</dbReference>
<evidence type="ECO:0000256" key="1">
    <source>
        <dbReference type="SAM" id="MobiDB-lite"/>
    </source>
</evidence>
<keyword evidence="3" id="KW-1185">Reference proteome</keyword>
<accession>A0ABY9D8Y4</accession>
<reference evidence="2 3" key="1">
    <citation type="journal article" date="2023" name="Hortic Res">
        <title>The complete reference genome for grapevine (Vitis vinifera L.) genetics and breeding.</title>
        <authorList>
            <person name="Shi X."/>
            <person name="Cao S."/>
            <person name="Wang X."/>
            <person name="Huang S."/>
            <person name="Wang Y."/>
            <person name="Liu Z."/>
            <person name="Liu W."/>
            <person name="Leng X."/>
            <person name="Peng Y."/>
            <person name="Wang N."/>
            <person name="Wang Y."/>
            <person name="Ma Z."/>
            <person name="Xu X."/>
            <person name="Zhang F."/>
            <person name="Xue H."/>
            <person name="Zhong H."/>
            <person name="Wang Y."/>
            <person name="Zhang K."/>
            <person name="Velt A."/>
            <person name="Avia K."/>
            <person name="Holtgrawe D."/>
            <person name="Grimplet J."/>
            <person name="Matus J.T."/>
            <person name="Ware D."/>
            <person name="Wu X."/>
            <person name="Wang H."/>
            <person name="Liu C."/>
            <person name="Fang Y."/>
            <person name="Rustenholz C."/>
            <person name="Cheng Z."/>
            <person name="Xiao H."/>
            <person name="Zhou Y."/>
        </authorList>
    </citation>
    <scope>NUCLEOTIDE SEQUENCE [LARGE SCALE GENOMIC DNA]</scope>
    <source>
        <strain evidence="3">cv. Pinot noir / PN40024</strain>
        <tissue evidence="2">Leaf</tissue>
    </source>
</reference>
<dbReference type="Proteomes" id="UP001227230">
    <property type="component" value="Chromosome 14"/>
</dbReference>
<name>A0ABY9D8Y4_VITVI</name>
<evidence type="ECO:0000313" key="2">
    <source>
        <dbReference type="EMBL" id="WKA04040.1"/>
    </source>
</evidence>
<proteinExistence type="predicted"/>
<gene>
    <name evidence="2" type="ORF">VitviT2T_022105</name>
</gene>
<protein>
    <submittedName>
        <fullName evidence="2">Uncharacterized protein</fullName>
    </submittedName>
</protein>
<feature type="region of interest" description="Disordered" evidence="1">
    <location>
        <begin position="11"/>
        <end position="30"/>
    </location>
</feature>
<sequence>MGLIMSRLSQTFHNHNSGTGGGGSSSSSLLRYSPRFRLPRKIKQVGASTTSEDRSFLLPTLAVYSK</sequence>
<evidence type="ECO:0000313" key="3">
    <source>
        <dbReference type="Proteomes" id="UP001227230"/>
    </source>
</evidence>